<evidence type="ECO:0000313" key="1">
    <source>
        <dbReference type="EMBL" id="CAG8782595.1"/>
    </source>
</evidence>
<sequence>NNEAAMFYNYVKDLPFPDGPGNTEIQFSASKDDDDEYVTYELSNNEALNIGSQNNQEATQDINDSDEFDLYEPSNISSKKNKRSNEKTLNEAVEVPNNPKRNKISENKISNEPEYALYEKRSTPNKIFTGKTDYKYFWSISTLLAFRQVITSTITTGPFGINIFLEKEIDVENTSIMIKNGVASLSIPKKKPKQPVIILID</sequence>
<feature type="non-terminal residue" evidence="1">
    <location>
        <position position="1"/>
    </location>
</feature>
<dbReference type="Proteomes" id="UP000789405">
    <property type="component" value="Unassembled WGS sequence"/>
</dbReference>
<reference evidence="1" key="1">
    <citation type="submission" date="2021-06" db="EMBL/GenBank/DDBJ databases">
        <authorList>
            <person name="Kallberg Y."/>
            <person name="Tangrot J."/>
            <person name="Rosling A."/>
        </authorList>
    </citation>
    <scope>NUCLEOTIDE SEQUENCE</scope>
    <source>
        <strain evidence="1">MA453B</strain>
    </source>
</reference>
<keyword evidence="2" id="KW-1185">Reference proteome</keyword>
<dbReference type="EMBL" id="CAJVPY010022364">
    <property type="protein sequence ID" value="CAG8782595.1"/>
    <property type="molecule type" value="Genomic_DNA"/>
</dbReference>
<protein>
    <submittedName>
        <fullName evidence="1">28064_t:CDS:1</fullName>
    </submittedName>
</protein>
<gene>
    <name evidence="1" type="ORF">DERYTH_LOCUS19832</name>
</gene>
<accession>A0A9N9P412</accession>
<proteinExistence type="predicted"/>
<name>A0A9N9P412_9GLOM</name>
<dbReference type="AlphaFoldDB" id="A0A9N9P412"/>
<organism evidence="1 2">
    <name type="scientific">Dentiscutata erythropus</name>
    <dbReference type="NCBI Taxonomy" id="1348616"/>
    <lineage>
        <taxon>Eukaryota</taxon>
        <taxon>Fungi</taxon>
        <taxon>Fungi incertae sedis</taxon>
        <taxon>Mucoromycota</taxon>
        <taxon>Glomeromycotina</taxon>
        <taxon>Glomeromycetes</taxon>
        <taxon>Diversisporales</taxon>
        <taxon>Gigasporaceae</taxon>
        <taxon>Dentiscutata</taxon>
    </lineage>
</organism>
<evidence type="ECO:0000313" key="2">
    <source>
        <dbReference type="Proteomes" id="UP000789405"/>
    </source>
</evidence>
<comment type="caution">
    <text evidence="1">The sequence shown here is derived from an EMBL/GenBank/DDBJ whole genome shotgun (WGS) entry which is preliminary data.</text>
</comment>
<dbReference type="OrthoDB" id="10400788at2759"/>